<protein>
    <submittedName>
        <fullName evidence="2">Uncharacterized protein</fullName>
    </submittedName>
</protein>
<name>A0ABN1YIA4_9ACTN</name>
<reference evidence="2 3" key="1">
    <citation type="journal article" date="2019" name="Int. J. Syst. Evol. Microbiol.">
        <title>The Global Catalogue of Microorganisms (GCM) 10K type strain sequencing project: providing services to taxonomists for standard genome sequencing and annotation.</title>
        <authorList>
            <consortium name="The Broad Institute Genomics Platform"/>
            <consortium name="The Broad Institute Genome Sequencing Center for Infectious Disease"/>
            <person name="Wu L."/>
            <person name="Ma J."/>
        </authorList>
    </citation>
    <scope>NUCLEOTIDE SEQUENCE [LARGE SCALE GENOMIC DNA]</scope>
    <source>
        <strain evidence="2 3">JCM 12393</strain>
    </source>
</reference>
<proteinExistence type="predicted"/>
<feature type="region of interest" description="Disordered" evidence="1">
    <location>
        <begin position="1"/>
        <end position="59"/>
    </location>
</feature>
<sequence>MPPSAVPEQAKPTVAPARPGGAPRTAAVTRNADGPHRLQQPVGPGDSVRERKAPAEEGN</sequence>
<comment type="caution">
    <text evidence="2">The sequence shown here is derived from an EMBL/GenBank/DDBJ whole genome shotgun (WGS) entry which is preliminary data.</text>
</comment>
<dbReference type="EMBL" id="BAAAKJ010000435">
    <property type="protein sequence ID" value="GAA1412575.1"/>
    <property type="molecule type" value="Genomic_DNA"/>
</dbReference>
<dbReference type="Proteomes" id="UP001499863">
    <property type="component" value="Unassembled WGS sequence"/>
</dbReference>
<organism evidence="2 3">
    <name type="scientific">Kitasatospora putterlickiae</name>
    <dbReference type="NCBI Taxonomy" id="221725"/>
    <lineage>
        <taxon>Bacteria</taxon>
        <taxon>Bacillati</taxon>
        <taxon>Actinomycetota</taxon>
        <taxon>Actinomycetes</taxon>
        <taxon>Kitasatosporales</taxon>
        <taxon>Streptomycetaceae</taxon>
        <taxon>Kitasatospora</taxon>
    </lineage>
</organism>
<gene>
    <name evidence="2" type="ORF">GCM10009639_64980</name>
</gene>
<evidence type="ECO:0000313" key="2">
    <source>
        <dbReference type="EMBL" id="GAA1412575.1"/>
    </source>
</evidence>
<accession>A0ABN1YIA4</accession>
<keyword evidence="3" id="KW-1185">Reference proteome</keyword>
<feature type="compositionally biased region" description="Low complexity" evidence="1">
    <location>
        <begin position="12"/>
        <end position="28"/>
    </location>
</feature>
<feature type="compositionally biased region" description="Basic and acidic residues" evidence="1">
    <location>
        <begin position="47"/>
        <end position="59"/>
    </location>
</feature>
<evidence type="ECO:0000256" key="1">
    <source>
        <dbReference type="SAM" id="MobiDB-lite"/>
    </source>
</evidence>
<evidence type="ECO:0000313" key="3">
    <source>
        <dbReference type="Proteomes" id="UP001499863"/>
    </source>
</evidence>